<evidence type="ECO:0000313" key="2">
    <source>
        <dbReference type="EMBL" id="QHS79313.1"/>
    </source>
</evidence>
<proteinExistence type="predicted"/>
<evidence type="ECO:0000256" key="1">
    <source>
        <dbReference type="SAM" id="Phobius"/>
    </source>
</evidence>
<organism evidence="2">
    <name type="scientific">viral metagenome</name>
    <dbReference type="NCBI Taxonomy" id="1070528"/>
    <lineage>
        <taxon>unclassified sequences</taxon>
        <taxon>metagenomes</taxon>
        <taxon>organismal metagenomes</taxon>
    </lineage>
</organism>
<accession>A0A6C0AIM9</accession>
<sequence length="94" mass="11078">MNLVLFTNKSPLQMRVQLAVFFKWCVLPYLAWWTYKTYVTPSMLWTCLAMMMIIETSSLVIAYMTIRIASWIIEFNTKLMTRTFGPRIAAWILG</sequence>
<keyword evidence="1" id="KW-0472">Membrane</keyword>
<keyword evidence="1" id="KW-1133">Transmembrane helix</keyword>
<feature type="transmembrane region" description="Helical" evidence="1">
    <location>
        <begin position="43"/>
        <end position="66"/>
    </location>
</feature>
<name>A0A6C0AIM9_9ZZZZ</name>
<keyword evidence="1" id="KW-0812">Transmembrane</keyword>
<dbReference type="EMBL" id="MN740629">
    <property type="protein sequence ID" value="QHS79313.1"/>
    <property type="molecule type" value="Genomic_DNA"/>
</dbReference>
<reference evidence="2" key="1">
    <citation type="journal article" date="2020" name="Nature">
        <title>Giant virus diversity and host interactions through global metagenomics.</title>
        <authorList>
            <person name="Schulz F."/>
            <person name="Roux S."/>
            <person name="Paez-Espino D."/>
            <person name="Jungbluth S."/>
            <person name="Walsh D.A."/>
            <person name="Denef V.J."/>
            <person name="McMahon K.D."/>
            <person name="Konstantinidis K.T."/>
            <person name="Eloe-Fadrosh E.A."/>
            <person name="Kyrpides N.C."/>
            <person name="Woyke T."/>
        </authorList>
    </citation>
    <scope>NUCLEOTIDE SEQUENCE</scope>
    <source>
        <strain evidence="2">GVMAG-S-1035118-87</strain>
    </source>
</reference>
<feature type="transmembrane region" description="Helical" evidence="1">
    <location>
        <begin position="12"/>
        <end position="31"/>
    </location>
</feature>
<dbReference type="AlphaFoldDB" id="A0A6C0AIM9"/>
<protein>
    <submittedName>
        <fullName evidence="2">Uncharacterized protein</fullName>
    </submittedName>
</protein>